<sequence length="62" mass="6857">MPFIQIHLLEGRSEEKIKDVIKNVTDCVADTLDAPLESIRVVVTEIPPTHWGTAGKTKAESK</sequence>
<dbReference type="InterPro" id="IPR014347">
    <property type="entry name" value="Tautomerase/MIF_sf"/>
</dbReference>
<keyword evidence="2 4" id="KW-0413">Isomerase</keyword>
<dbReference type="HOGENOM" id="CLU_148073_5_2_9"/>
<feature type="domain" description="4-oxalocrotonate tautomerase-like" evidence="5">
    <location>
        <begin position="2"/>
        <end position="59"/>
    </location>
</feature>
<evidence type="ECO:0000256" key="2">
    <source>
        <dbReference type="ARBA" id="ARBA00023235"/>
    </source>
</evidence>
<dbReference type="PATRIC" id="fig|665952.3.peg.911"/>
<dbReference type="RefSeq" id="WP_003353210.1">
    <property type="nucleotide sequence ID" value="NZ_JH414745.1"/>
</dbReference>
<protein>
    <recommendedName>
        <fullName evidence="4">Tautomerase</fullName>
        <ecNumber evidence="4">5.3.2.-</ecNumber>
    </recommendedName>
</protein>
<dbReference type="Proteomes" id="UP000011747">
    <property type="component" value="Unassembled WGS sequence"/>
</dbReference>
<proteinExistence type="inferred from homology"/>
<evidence type="ECO:0000313" key="6">
    <source>
        <dbReference type="EMBL" id="EHL78894.1"/>
    </source>
</evidence>
<dbReference type="Gene3D" id="3.30.429.10">
    <property type="entry name" value="Macrophage Migration Inhibitory Factor"/>
    <property type="match status" value="1"/>
</dbReference>
<dbReference type="NCBIfam" id="NF002524">
    <property type="entry name" value="PRK01964.1"/>
    <property type="match status" value="1"/>
</dbReference>
<evidence type="ECO:0000313" key="7">
    <source>
        <dbReference type="Proteomes" id="UP000011747"/>
    </source>
</evidence>
<keyword evidence="7" id="KW-1185">Reference proteome</keyword>
<accession>G9QIX2</accession>
<organism evidence="6 7">
    <name type="scientific">Bacillus smithii 7_3_47FAA</name>
    <dbReference type="NCBI Taxonomy" id="665952"/>
    <lineage>
        <taxon>Bacteria</taxon>
        <taxon>Bacillati</taxon>
        <taxon>Bacillota</taxon>
        <taxon>Bacilli</taxon>
        <taxon>Bacillales</taxon>
        <taxon>Bacillaceae</taxon>
        <taxon>Bacillus</taxon>
    </lineage>
</organism>
<dbReference type="EC" id="5.3.2.-" evidence="4"/>
<dbReference type="GO" id="GO:0016853">
    <property type="term" value="F:isomerase activity"/>
    <property type="evidence" value="ECO:0007669"/>
    <property type="project" value="UniProtKB-UniRule"/>
</dbReference>
<dbReference type="AlphaFoldDB" id="G9QIX2"/>
<dbReference type="PANTHER" id="PTHR35530">
    <property type="entry name" value="TAUTOMERASE-RELATED"/>
    <property type="match status" value="1"/>
</dbReference>
<evidence type="ECO:0000256" key="1">
    <source>
        <dbReference type="ARBA" id="ARBA00006723"/>
    </source>
</evidence>
<evidence type="ECO:0000256" key="3">
    <source>
        <dbReference type="PIRSR" id="PIRSR618191-1"/>
    </source>
</evidence>
<evidence type="ECO:0000256" key="4">
    <source>
        <dbReference type="RuleBase" id="RU362032"/>
    </source>
</evidence>
<dbReference type="NCBIfam" id="TIGR00013">
    <property type="entry name" value="taut"/>
    <property type="match status" value="1"/>
</dbReference>
<dbReference type="NCBIfam" id="NF002571">
    <property type="entry name" value="PRK02220.1"/>
    <property type="match status" value="1"/>
</dbReference>
<gene>
    <name evidence="6" type="ORF">HMPREF1015_02133</name>
</gene>
<dbReference type="InterPro" id="IPR018191">
    <property type="entry name" value="4-OT"/>
</dbReference>
<dbReference type="EMBL" id="ACWF01000048">
    <property type="protein sequence ID" value="EHL78894.1"/>
    <property type="molecule type" value="Genomic_DNA"/>
</dbReference>
<comment type="similarity">
    <text evidence="1 4">Belongs to the 4-oxalocrotonate tautomerase family.</text>
</comment>
<evidence type="ECO:0000259" key="5">
    <source>
        <dbReference type="Pfam" id="PF01361"/>
    </source>
</evidence>
<reference evidence="6 7" key="1">
    <citation type="submission" date="2011-09" db="EMBL/GenBank/DDBJ databases">
        <title>The Genome Sequence of Bacillus smithii 7_3_47FAA.</title>
        <authorList>
            <consortium name="The Broad Institute Genome Sequencing Platform"/>
            <person name="Earl A."/>
            <person name="Ward D."/>
            <person name="Feldgarden M."/>
            <person name="Gevers D."/>
            <person name="Daigneault M."/>
            <person name="Strauss J."/>
            <person name="Allen-Vercoe E."/>
            <person name="Young S.K."/>
            <person name="Zeng Q."/>
            <person name="Gargeya S."/>
            <person name="Fitzgerald M."/>
            <person name="Haas B."/>
            <person name="Abouelleil A."/>
            <person name="Alvarado L."/>
            <person name="Arachchi H.M."/>
            <person name="Berlin A."/>
            <person name="Brown A."/>
            <person name="Chapman S.B."/>
            <person name="Chen Z."/>
            <person name="Dunbar C."/>
            <person name="Freedman E."/>
            <person name="Gearin G."/>
            <person name="Goldberg J."/>
            <person name="Griggs A."/>
            <person name="Gujja S."/>
            <person name="Heiman D."/>
            <person name="Howarth C."/>
            <person name="Larson L."/>
            <person name="Lui A."/>
            <person name="MacDonald P.J.P."/>
            <person name="Montmayeur A."/>
            <person name="Murphy C."/>
            <person name="Neiman D."/>
            <person name="Pearson M."/>
            <person name="Priest M."/>
            <person name="Roberts A."/>
            <person name="Saif S."/>
            <person name="Shea T."/>
            <person name="Shenoy N."/>
            <person name="Sisk P."/>
            <person name="Stolte C."/>
            <person name="Sykes S."/>
            <person name="Wortman J."/>
            <person name="Nusbaum C."/>
            <person name="Birren B."/>
        </authorList>
    </citation>
    <scope>NUCLEOTIDE SEQUENCE [LARGE SCALE GENOMIC DNA]</scope>
    <source>
        <strain evidence="6 7">7_3_47FAA</strain>
    </source>
</reference>
<dbReference type="Pfam" id="PF01361">
    <property type="entry name" value="Tautomerase"/>
    <property type="match status" value="1"/>
</dbReference>
<comment type="caution">
    <text evidence="6">The sequence shown here is derived from an EMBL/GenBank/DDBJ whole genome shotgun (WGS) entry which is preliminary data.</text>
</comment>
<name>G9QIX2_9BACI</name>
<dbReference type="SUPFAM" id="SSF55331">
    <property type="entry name" value="Tautomerase/MIF"/>
    <property type="match status" value="1"/>
</dbReference>
<dbReference type="InterPro" id="IPR004370">
    <property type="entry name" value="4-OT-like_dom"/>
</dbReference>
<feature type="active site" description="Proton acceptor; via imino nitrogen" evidence="3">
    <location>
        <position position="2"/>
    </location>
</feature>
<dbReference type="PANTHER" id="PTHR35530:SF1">
    <property type="entry name" value="2-HYDROXYMUCONATE TAUTOMERASE"/>
    <property type="match status" value="1"/>
</dbReference>